<accession>A0AAW2VYS0</accession>
<dbReference type="InterPro" id="IPR012337">
    <property type="entry name" value="RNaseH-like_sf"/>
</dbReference>
<dbReference type="PANTHER" id="PTHR48475">
    <property type="entry name" value="RIBONUCLEASE H"/>
    <property type="match status" value="1"/>
</dbReference>
<gene>
    <name evidence="1" type="ORF">Slati_2750200</name>
</gene>
<dbReference type="InterPro" id="IPR036397">
    <property type="entry name" value="RNaseH_sf"/>
</dbReference>
<name>A0AAW2VYS0_9LAMI</name>
<organism evidence="1">
    <name type="scientific">Sesamum latifolium</name>
    <dbReference type="NCBI Taxonomy" id="2727402"/>
    <lineage>
        <taxon>Eukaryota</taxon>
        <taxon>Viridiplantae</taxon>
        <taxon>Streptophyta</taxon>
        <taxon>Embryophyta</taxon>
        <taxon>Tracheophyta</taxon>
        <taxon>Spermatophyta</taxon>
        <taxon>Magnoliopsida</taxon>
        <taxon>eudicotyledons</taxon>
        <taxon>Gunneridae</taxon>
        <taxon>Pentapetalae</taxon>
        <taxon>asterids</taxon>
        <taxon>lamiids</taxon>
        <taxon>Lamiales</taxon>
        <taxon>Pedaliaceae</taxon>
        <taxon>Sesamum</taxon>
    </lineage>
</organism>
<sequence>MEAKVTNRIILQQLKTRLGDAKGNWVHELPGVLWAYRTTPRESTQETPFNLVYETEAVLPAKIGEETWRIRSYDSQRNSESRREDLDLIEEKREAARRRVCIYKSKMAKVYDNKVRPCKFEVGDLVLRKTENTGPVGKLDAKWDGPYIITEVIGPGTYKLKRGDGKLLPERGM</sequence>
<evidence type="ECO:0008006" key="2">
    <source>
        <dbReference type="Google" id="ProtNLM"/>
    </source>
</evidence>
<protein>
    <recommendedName>
        <fullName evidence="2">Reverse transcriptase domain-containing protein</fullName>
    </recommendedName>
</protein>
<reference evidence="1" key="1">
    <citation type="submission" date="2020-06" db="EMBL/GenBank/DDBJ databases">
        <authorList>
            <person name="Li T."/>
            <person name="Hu X."/>
            <person name="Zhang T."/>
            <person name="Song X."/>
            <person name="Zhang H."/>
            <person name="Dai N."/>
            <person name="Sheng W."/>
            <person name="Hou X."/>
            <person name="Wei L."/>
        </authorList>
    </citation>
    <scope>NUCLEOTIDE SEQUENCE</scope>
    <source>
        <strain evidence="1">KEN1</strain>
        <tissue evidence="1">Leaf</tissue>
    </source>
</reference>
<dbReference type="PANTHER" id="PTHR48475:SF2">
    <property type="entry name" value="RIBONUCLEASE H"/>
    <property type="match status" value="1"/>
</dbReference>
<dbReference type="SUPFAM" id="SSF53098">
    <property type="entry name" value="Ribonuclease H-like"/>
    <property type="match status" value="1"/>
</dbReference>
<dbReference type="AlphaFoldDB" id="A0AAW2VYS0"/>
<proteinExistence type="predicted"/>
<dbReference type="GO" id="GO:0003676">
    <property type="term" value="F:nucleic acid binding"/>
    <property type="evidence" value="ECO:0007669"/>
    <property type="project" value="InterPro"/>
</dbReference>
<reference evidence="1" key="2">
    <citation type="journal article" date="2024" name="Plant">
        <title>Genomic evolution and insights into agronomic trait innovations of Sesamum species.</title>
        <authorList>
            <person name="Miao H."/>
            <person name="Wang L."/>
            <person name="Qu L."/>
            <person name="Liu H."/>
            <person name="Sun Y."/>
            <person name="Le M."/>
            <person name="Wang Q."/>
            <person name="Wei S."/>
            <person name="Zheng Y."/>
            <person name="Lin W."/>
            <person name="Duan Y."/>
            <person name="Cao H."/>
            <person name="Xiong S."/>
            <person name="Wang X."/>
            <person name="Wei L."/>
            <person name="Li C."/>
            <person name="Ma Q."/>
            <person name="Ju M."/>
            <person name="Zhao R."/>
            <person name="Li G."/>
            <person name="Mu C."/>
            <person name="Tian Q."/>
            <person name="Mei H."/>
            <person name="Zhang T."/>
            <person name="Gao T."/>
            <person name="Zhang H."/>
        </authorList>
    </citation>
    <scope>NUCLEOTIDE SEQUENCE</scope>
    <source>
        <strain evidence="1">KEN1</strain>
    </source>
</reference>
<dbReference type="EMBL" id="JACGWN010000009">
    <property type="protein sequence ID" value="KAL0434159.1"/>
    <property type="molecule type" value="Genomic_DNA"/>
</dbReference>
<comment type="caution">
    <text evidence="1">The sequence shown here is derived from an EMBL/GenBank/DDBJ whole genome shotgun (WGS) entry which is preliminary data.</text>
</comment>
<evidence type="ECO:0000313" key="1">
    <source>
        <dbReference type="EMBL" id="KAL0434159.1"/>
    </source>
</evidence>
<dbReference type="Gene3D" id="3.30.420.10">
    <property type="entry name" value="Ribonuclease H-like superfamily/Ribonuclease H"/>
    <property type="match status" value="1"/>
</dbReference>